<dbReference type="EMBL" id="CP001085">
    <property type="protein sequence ID" value="ADD79525.1"/>
    <property type="molecule type" value="Genomic_DNA"/>
</dbReference>
<accession>D4G7Z9</accession>
<keyword evidence="9" id="KW-0648">Protein biosynthesis</keyword>
<reference evidence="18" key="1">
    <citation type="submission" date="2008-05" db="EMBL/GenBank/DDBJ databases">
        <title>Genome sequence of Riesia pediculicola USDA.</title>
        <authorList>
            <person name="Kirkness E.F."/>
        </authorList>
    </citation>
    <scope>NUCLEOTIDE SEQUENCE [LARGE SCALE GENOMIC DNA]</scope>
    <source>
        <strain evidence="18">USDA</strain>
    </source>
</reference>
<dbReference type="PANTHER" id="PTHR43697">
    <property type="entry name" value="SERYL-TRNA SYNTHETASE"/>
    <property type="match status" value="1"/>
</dbReference>
<dbReference type="InterPro" id="IPR015866">
    <property type="entry name" value="Ser-tRNA-synth_1_N"/>
</dbReference>
<dbReference type="CDD" id="cd00770">
    <property type="entry name" value="SerRS_core"/>
    <property type="match status" value="1"/>
</dbReference>
<dbReference type="GO" id="GO:0005737">
    <property type="term" value="C:cytoplasm"/>
    <property type="evidence" value="ECO:0007669"/>
    <property type="project" value="UniProtKB-SubCell"/>
</dbReference>
<dbReference type="Pfam" id="PF02403">
    <property type="entry name" value="Seryl_tRNA_N"/>
    <property type="match status" value="1"/>
</dbReference>
<evidence type="ECO:0000256" key="5">
    <source>
        <dbReference type="ARBA" id="ARBA00022490"/>
    </source>
</evidence>
<dbReference type="PROSITE" id="PS50862">
    <property type="entry name" value="AA_TRNA_LIGASE_II"/>
    <property type="match status" value="1"/>
</dbReference>
<evidence type="ECO:0000256" key="11">
    <source>
        <dbReference type="ARBA" id="ARBA00039158"/>
    </source>
</evidence>
<dbReference type="Proteomes" id="UP000001700">
    <property type="component" value="Chromosome"/>
</dbReference>
<keyword evidence="19" id="KW-1185">Reference proteome</keyword>
<dbReference type="PANTHER" id="PTHR43697:SF1">
    <property type="entry name" value="SERINE--TRNA LIGASE"/>
    <property type="match status" value="1"/>
</dbReference>
<comment type="catalytic activity">
    <reaction evidence="13">
        <text>tRNA(Ser) + L-serine + ATP = L-seryl-tRNA(Ser) + AMP + diphosphate + H(+)</text>
        <dbReference type="Rhea" id="RHEA:12292"/>
        <dbReference type="Rhea" id="RHEA-COMP:9669"/>
        <dbReference type="Rhea" id="RHEA-COMP:9703"/>
        <dbReference type="ChEBI" id="CHEBI:15378"/>
        <dbReference type="ChEBI" id="CHEBI:30616"/>
        <dbReference type="ChEBI" id="CHEBI:33019"/>
        <dbReference type="ChEBI" id="CHEBI:33384"/>
        <dbReference type="ChEBI" id="CHEBI:78442"/>
        <dbReference type="ChEBI" id="CHEBI:78533"/>
        <dbReference type="ChEBI" id="CHEBI:456215"/>
        <dbReference type="EC" id="6.1.1.11"/>
    </reaction>
</comment>
<evidence type="ECO:0000256" key="3">
    <source>
        <dbReference type="ARBA" id="ARBA00010728"/>
    </source>
</evidence>
<dbReference type="OrthoDB" id="9804647at2"/>
<proteinExistence type="inferred from homology"/>
<evidence type="ECO:0000256" key="1">
    <source>
        <dbReference type="ARBA" id="ARBA00004496"/>
    </source>
</evidence>
<evidence type="ECO:0000256" key="2">
    <source>
        <dbReference type="ARBA" id="ARBA00005045"/>
    </source>
</evidence>
<keyword evidence="5" id="KW-0963">Cytoplasm</keyword>
<evidence type="ECO:0000256" key="10">
    <source>
        <dbReference type="ARBA" id="ARBA00023146"/>
    </source>
</evidence>
<comment type="subcellular location">
    <subcellularLocation>
        <location evidence="1">Cytoplasm</location>
    </subcellularLocation>
</comment>
<sequence length="438" mass="51099">MLDSKKFFSKLEDVEQRLSERGFILNREEIIKLKKEEKILETEINSLRIKRNLISKTIGIEKRISKNVNILHIKAKKISEELSCKALKLKTIKSKIREIFSEIPNLPEKHILSSNRKKDDIEIKRWGKKRRFNFKIKNHIELTKKNKNIDFAIAAKISKSKFSVISGSLARLYRALSQFMIDLHVDQHGYYEVLVPYIVNYQSLYHTGHLPKFMNDLFSIKLNKNLKENHEDYFLVPTGEVPMVNLVQDKIFSYESLPIKLISNTACFRLEAGSYGKKTRGLIRSHQFDKVELVQIVQPEKSRTALEELTSHAEKILELLKLPYRKLILHSENLGFSSSKTYDLEVWFPSQKKYIEISSCSNTTDFQSRRMNTKFKKGNDRSKQLVHILNGSGLPIGRTMAAILENYQMCDGSIKIPEILKRYMNELDQISLDEPIRY</sequence>
<dbReference type="GO" id="GO:0006434">
    <property type="term" value="P:seryl-tRNA aminoacylation"/>
    <property type="evidence" value="ECO:0007669"/>
    <property type="project" value="UniProtKB-UniRule"/>
</dbReference>
<dbReference type="GO" id="GO:0005524">
    <property type="term" value="F:ATP binding"/>
    <property type="evidence" value="ECO:0007669"/>
    <property type="project" value="UniProtKB-KW"/>
</dbReference>
<dbReference type="HOGENOM" id="CLU_023797_1_1_6"/>
<dbReference type="InterPro" id="IPR033729">
    <property type="entry name" value="SerRS_core"/>
</dbReference>
<dbReference type="InterPro" id="IPR010978">
    <property type="entry name" value="tRNA-bd_arm"/>
</dbReference>
<keyword evidence="7" id="KW-0547">Nucleotide-binding</keyword>
<evidence type="ECO:0000256" key="9">
    <source>
        <dbReference type="ARBA" id="ARBA00022917"/>
    </source>
</evidence>
<evidence type="ECO:0000259" key="17">
    <source>
        <dbReference type="PROSITE" id="PS50862"/>
    </source>
</evidence>
<dbReference type="Pfam" id="PF00587">
    <property type="entry name" value="tRNA-synt_2b"/>
    <property type="match status" value="1"/>
</dbReference>
<keyword evidence="8 16" id="KW-0067">ATP-binding</keyword>
<dbReference type="RefSeq" id="WP_013087515.1">
    <property type="nucleotide sequence ID" value="NC_014109.1"/>
</dbReference>
<dbReference type="InterPro" id="IPR042103">
    <property type="entry name" value="SerRS_1_N_sf"/>
</dbReference>
<evidence type="ECO:0000313" key="18">
    <source>
        <dbReference type="EMBL" id="ADD79525.1"/>
    </source>
</evidence>
<dbReference type="SUPFAM" id="SSF46589">
    <property type="entry name" value="tRNA-binding arm"/>
    <property type="match status" value="1"/>
</dbReference>
<feature type="binding site" evidence="16">
    <location>
        <begin position="269"/>
        <end position="271"/>
    </location>
    <ligand>
        <name>ATP</name>
        <dbReference type="ChEBI" id="CHEBI:30616"/>
    </ligand>
</feature>
<comment type="pathway">
    <text evidence="2">Aminoacyl-tRNA biosynthesis; selenocysteinyl-tRNA(Sec) biosynthesis; L-seryl-tRNA(Sec) from L-serine and tRNA(Sec): step 1/1.</text>
</comment>
<dbReference type="EC" id="6.1.1.11" evidence="4 14"/>
<dbReference type="InterPro" id="IPR002317">
    <property type="entry name" value="Ser-tRNA-ligase_type_1"/>
</dbReference>
<evidence type="ECO:0000256" key="15">
    <source>
        <dbReference type="PIRSR" id="PIRSR001529-1"/>
    </source>
</evidence>
<keyword evidence="6 18" id="KW-0436">Ligase</keyword>
<feature type="binding site" evidence="15">
    <location>
        <position position="390"/>
    </location>
    <ligand>
        <name>L-serine</name>
        <dbReference type="ChEBI" id="CHEBI:33384"/>
    </ligand>
</feature>
<dbReference type="InterPro" id="IPR045864">
    <property type="entry name" value="aa-tRNA-synth_II/BPL/LPL"/>
</dbReference>
<evidence type="ECO:0000256" key="16">
    <source>
        <dbReference type="PIRSR" id="PIRSR001529-2"/>
    </source>
</evidence>
<feature type="domain" description="Aminoacyl-transfer RNA synthetases class-II family profile" evidence="17">
    <location>
        <begin position="171"/>
        <end position="417"/>
    </location>
</feature>
<evidence type="ECO:0000313" key="19">
    <source>
        <dbReference type="Proteomes" id="UP000001700"/>
    </source>
</evidence>
<evidence type="ECO:0000256" key="6">
    <source>
        <dbReference type="ARBA" id="ARBA00022598"/>
    </source>
</evidence>
<dbReference type="InterPro" id="IPR002314">
    <property type="entry name" value="aa-tRNA-synt_IIb"/>
</dbReference>
<protein>
    <recommendedName>
        <fullName evidence="11 14">Serine--tRNA ligase</fullName>
        <ecNumber evidence="4 14">6.1.1.11</ecNumber>
    </recommendedName>
</protein>
<evidence type="ECO:0000256" key="4">
    <source>
        <dbReference type="ARBA" id="ARBA00012840"/>
    </source>
</evidence>
<dbReference type="Gene3D" id="3.30.930.10">
    <property type="entry name" value="Bira Bifunctional Protein, Domain 2"/>
    <property type="match status" value="1"/>
</dbReference>
<comment type="catalytic activity">
    <reaction evidence="12">
        <text>tRNA(Sec) + L-serine + ATP = L-seryl-tRNA(Sec) + AMP + diphosphate + H(+)</text>
        <dbReference type="Rhea" id="RHEA:42580"/>
        <dbReference type="Rhea" id="RHEA-COMP:9742"/>
        <dbReference type="Rhea" id="RHEA-COMP:10128"/>
        <dbReference type="ChEBI" id="CHEBI:15378"/>
        <dbReference type="ChEBI" id="CHEBI:30616"/>
        <dbReference type="ChEBI" id="CHEBI:33019"/>
        <dbReference type="ChEBI" id="CHEBI:33384"/>
        <dbReference type="ChEBI" id="CHEBI:78442"/>
        <dbReference type="ChEBI" id="CHEBI:78533"/>
        <dbReference type="ChEBI" id="CHEBI:456215"/>
        <dbReference type="EC" id="6.1.1.11"/>
    </reaction>
</comment>
<organism evidence="18 19">
    <name type="scientific">Riesia pediculicola (strain USDA)</name>
    <dbReference type="NCBI Taxonomy" id="515618"/>
    <lineage>
        <taxon>Bacteria</taxon>
        <taxon>Pseudomonadati</taxon>
        <taxon>Pseudomonadota</taxon>
        <taxon>Gammaproteobacteria</taxon>
        <taxon>Enterobacterales</taxon>
        <taxon>Enterobacteriaceae</taxon>
        <taxon>Candidatus Riesia</taxon>
    </lineage>
</organism>
<feature type="binding site" evidence="15">
    <location>
        <position position="292"/>
    </location>
    <ligand>
        <name>L-serine</name>
        <dbReference type="ChEBI" id="CHEBI:33384"/>
    </ligand>
</feature>
<dbReference type="NCBIfam" id="TIGR00414">
    <property type="entry name" value="serS"/>
    <property type="match status" value="1"/>
</dbReference>
<evidence type="ECO:0000256" key="12">
    <source>
        <dbReference type="ARBA" id="ARBA00047929"/>
    </source>
</evidence>
<gene>
    <name evidence="18" type="primary">serS</name>
    <name evidence="18" type="ordered locus">RIEPE_0191</name>
</gene>
<evidence type="ECO:0000256" key="7">
    <source>
        <dbReference type="ARBA" id="ARBA00022741"/>
    </source>
</evidence>
<comment type="similarity">
    <text evidence="3">Belongs to the class-II aminoacyl-tRNA synthetase family. Type-1 seryl-tRNA synthetase subfamily.</text>
</comment>
<dbReference type="eggNOG" id="COG0172">
    <property type="taxonomic scope" value="Bacteria"/>
</dbReference>
<feature type="binding site" evidence="15">
    <location>
        <position position="238"/>
    </location>
    <ligand>
        <name>L-serine</name>
        <dbReference type="ChEBI" id="CHEBI:33384"/>
    </ligand>
</feature>
<dbReference type="STRING" id="515618.RIEPE_0191"/>
<feature type="binding site" evidence="15">
    <location>
        <position position="269"/>
    </location>
    <ligand>
        <name>L-serine</name>
        <dbReference type="ChEBI" id="CHEBI:33384"/>
    </ligand>
</feature>
<evidence type="ECO:0000256" key="13">
    <source>
        <dbReference type="ARBA" id="ARBA00048823"/>
    </source>
</evidence>
<dbReference type="Gene3D" id="1.10.287.40">
    <property type="entry name" value="Serine-tRNA synthetase, tRNA binding domain"/>
    <property type="match status" value="1"/>
</dbReference>
<dbReference type="AlphaFoldDB" id="D4G7Z9"/>
<dbReference type="InterPro" id="IPR006195">
    <property type="entry name" value="aa-tRNA-synth_II"/>
</dbReference>
<dbReference type="SUPFAM" id="SSF55681">
    <property type="entry name" value="Class II aaRS and biotin synthetases"/>
    <property type="match status" value="1"/>
</dbReference>
<name>D4G7Z9_RIEPU</name>
<dbReference type="PIRSF" id="PIRSF001529">
    <property type="entry name" value="Ser-tRNA-synth_IIa"/>
    <property type="match status" value="1"/>
</dbReference>
<dbReference type="GO" id="GO:0004828">
    <property type="term" value="F:serine-tRNA ligase activity"/>
    <property type="evidence" value="ECO:0007669"/>
    <property type="project" value="UniProtKB-UniRule"/>
</dbReference>
<evidence type="ECO:0000256" key="14">
    <source>
        <dbReference type="NCBIfam" id="TIGR00414"/>
    </source>
</evidence>
<dbReference type="KEGG" id="rip:RIEPE_0191"/>
<dbReference type="PRINTS" id="PR00981">
    <property type="entry name" value="TRNASYNTHSER"/>
</dbReference>
<feature type="binding site" evidence="16">
    <location>
        <begin position="356"/>
        <end position="359"/>
    </location>
    <ligand>
        <name>ATP</name>
        <dbReference type="ChEBI" id="CHEBI:30616"/>
    </ligand>
</feature>
<evidence type="ECO:0000256" key="8">
    <source>
        <dbReference type="ARBA" id="ARBA00022840"/>
    </source>
</evidence>
<keyword evidence="10" id="KW-0030">Aminoacyl-tRNA synthetase</keyword>